<dbReference type="Pfam" id="PF00035">
    <property type="entry name" value="dsrm"/>
    <property type="match status" value="1"/>
</dbReference>
<keyword evidence="11 15" id="KW-0255">Endonuclease</keyword>
<evidence type="ECO:0000313" key="18">
    <source>
        <dbReference type="EMBL" id="PWJ31785.1"/>
    </source>
</evidence>
<dbReference type="InterPro" id="IPR000999">
    <property type="entry name" value="RNase_III_dom"/>
</dbReference>
<dbReference type="PROSITE" id="PS50137">
    <property type="entry name" value="DS_RBD"/>
    <property type="match status" value="1"/>
</dbReference>
<dbReference type="GO" id="GO:0042802">
    <property type="term" value="F:identical protein binding"/>
    <property type="evidence" value="ECO:0007669"/>
    <property type="project" value="UniProtKB-ARBA"/>
</dbReference>
<dbReference type="GO" id="GO:0008033">
    <property type="term" value="P:tRNA processing"/>
    <property type="evidence" value="ECO:0007669"/>
    <property type="project" value="UniProtKB-KW"/>
</dbReference>
<evidence type="ECO:0000256" key="2">
    <source>
        <dbReference type="ARBA" id="ARBA00004496"/>
    </source>
</evidence>
<dbReference type="GO" id="GO:0006397">
    <property type="term" value="P:mRNA processing"/>
    <property type="evidence" value="ECO:0007669"/>
    <property type="project" value="UniProtKB-UniRule"/>
</dbReference>
<dbReference type="GO" id="GO:0019843">
    <property type="term" value="F:rRNA binding"/>
    <property type="evidence" value="ECO:0007669"/>
    <property type="project" value="UniProtKB-KW"/>
</dbReference>
<dbReference type="GO" id="GO:0010468">
    <property type="term" value="P:regulation of gene expression"/>
    <property type="evidence" value="ECO:0007669"/>
    <property type="project" value="TreeGrafter"/>
</dbReference>
<dbReference type="GO" id="GO:0006364">
    <property type="term" value="P:rRNA processing"/>
    <property type="evidence" value="ECO:0007669"/>
    <property type="project" value="UniProtKB-UniRule"/>
</dbReference>
<gene>
    <name evidence="15" type="primary">rnc</name>
    <name evidence="18" type="ORF">A8806_10171</name>
</gene>
<dbReference type="GO" id="GO:0005737">
    <property type="term" value="C:cytoplasm"/>
    <property type="evidence" value="ECO:0007669"/>
    <property type="project" value="UniProtKB-SubCell"/>
</dbReference>
<feature type="active site" evidence="15">
    <location>
        <position position="86"/>
    </location>
</feature>
<dbReference type="InterPro" id="IPR036389">
    <property type="entry name" value="RNase_III_sf"/>
</dbReference>
<accession>A0A2Y9BDH3</accession>
<dbReference type="NCBIfam" id="TIGR02191">
    <property type="entry name" value="RNaseIII"/>
    <property type="match status" value="1"/>
</dbReference>
<keyword evidence="6 15" id="KW-0698">rRNA processing</keyword>
<dbReference type="Gene3D" id="1.10.1520.10">
    <property type="entry name" value="Ribonuclease III domain"/>
    <property type="match status" value="1"/>
</dbReference>
<dbReference type="SMART" id="SM00535">
    <property type="entry name" value="RIBOc"/>
    <property type="match status" value="1"/>
</dbReference>
<dbReference type="InterPro" id="IPR014720">
    <property type="entry name" value="dsRBD_dom"/>
</dbReference>
<feature type="domain" description="DRBM" evidence="16">
    <location>
        <begin position="193"/>
        <end position="262"/>
    </location>
</feature>
<comment type="cofactor">
    <cofactor evidence="15">
        <name>Mg(2+)</name>
        <dbReference type="ChEBI" id="CHEBI:18420"/>
    </cofactor>
</comment>
<dbReference type="PANTHER" id="PTHR11207:SF0">
    <property type="entry name" value="RIBONUCLEASE 3"/>
    <property type="match status" value="1"/>
</dbReference>
<keyword evidence="9 15" id="KW-0540">Nuclease</keyword>
<evidence type="ECO:0000256" key="5">
    <source>
        <dbReference type="ARBA" id="ARBA00022490"/>
    </source>
</evidence>
<dbReference type="GO" id="GO:0046872">
    <property type="term" value="F:metal ion binding"/>
    <property type="evidence" value="ECO:0007669"/>
    <property type="project" value="UniProtKB-KW"/>
</dbReference>
<evidence type="ECO:0000256" key="1">
    <source>
        <dbReference type="ARBA" id="ARBA00000109"/>
    </source>
</evidence>
<keyword evidence="13 15" id="KW-0460">Magnesium</keyword>
<keyword evidence="8 15" id="KW-0819">tRNA processing</keyword>
<dbReference type="SUPFAM" id="SSF54768">
    <property type="entry name" value="dsRNA-binding domain-like"/>
    <property type="match status" value="1"/>
</dbReference>
<evidence type="ECO:0000313" key="19">
    <source>
        <dbReference type="Proteomes" id="UP000245845"/>
    </source>
</evidence>
<comment type="catalytic activity">
    <reaction evidence="1 15">
        <text>Endonucleolytic cleavage to 5'-phosphomonoester.</text>
        <dbReference type="EC" id="3.1.26.3"/>
    </reaction>
</comment>
<dbReference type="CDD" id="cd10845">
    <property type="entry name" value="DSRM_RNAse_III_family"/>
    <property type="match status" value="1"/>
</dbReference>
<evidence type="ECO:0000256" key="3">
    <source>
        <dbReference type="ARBA" id="ARBA00010183"/>
    </source>
</evidence>
<keyword evidence="10 15" id="KW-0479">Metal-binding</keyword>
<dbReference type="EMBL" id="QGDL01000001">
    <property type="protein sequence ID" value="PWJ31785.1"/>
    <property type="molecule type" value="Genomic_DNA"/>
</dbReference>
<dbReference type="EC" id="3.1.26.3" evidence="15"/>
<dbReference type="GO" id="GO:0003725">
    <property type="term" value="F:double-stranded RNA binding"/>
    <property type="evidence" value="ECO:0007669"/>
    <property type="project" value="TreeGrafter"/>
</dbReference>
<feature type="binding site" evidence="15">
    <location>
        <position position="82"/>
    </location>
    <ligand>
        <name>Mg(2+)</name>
        <dbReference type="ChEBI" id="CHEBI:18420"/>
    </ligand>
</feature>
<keyword evidence="5 15" id="KW-0963">Cytoplasm</keyword>
<evidence type="ECO:0000256" key="4">
    <source>
        <dbReference type="ARBA" id="ARBA00011738"/>
    </source>
</evidence>
<dbReference type="FunFam" id="1.10.1520.10:FF:000001">
    <property type="entry name" value="Ribonuclease 3"/>
    <property type="match status" value="1"/>
</dbReference>
<dbReference type="HAMAP" id="MF_00104">
    <property type="entry name" value="RNase_III"/>
    <property type="match status" value="1"/>
</dbReference>
<evidence type="ECO:0000256" key="14">
    <source>
        <dbReference type="ARBA" id="ARBA00022884"/>
    </source>
</evidence>
<dbReference type="GO" id="GO:0004525">
    <property type="term" value="F:ribonuclease III activity"/>
    <property type="evidence" value="ECO:0007669"/>
    <property type="project" value="UniProtKB-UniRule"/>
</dbReference>
<evidence type="ECO:0000259" key="17">
    <source>
        <dbReference type="PROSITE" id="PS50142"/>
    </source>
</evidence>
<keyword evidence="19" id="KW-1185">Reference proteome</keyword>
<comment type="function">
    <text evidence="15">Digests double-stranded RNA. Involved in the processing of primary rRNA transcript to yield the immediate precursors to the large and small rRNAs (23S and 16S). Processes some mRNAs, and tRNAs when they are encoded in the rRNA operon. Processes pre-crRNA and tracrRNA of type II CRISPR loci if present in the organism.</text>
</comment>
<dbReference type="Gene3D" id="3.30.160.20">
    <property type="match status" value="1"/>
</dbReference>
<proteinExistence type="inferred from homology"/>
<keyword evidence="15" id="KW-0699">rRNA-binding</keyword>
<evidence type="ECO:0000256" key="15">
    <source>
        <dbReference type="HAMAP-Rule" id="MF_00104"/>
    </source>
</evidence>
<evidence type="ECO:0000256" key="9">
    <source>
        <dbReference type="ARBA" id="ARBA00022722"/>
    </source>
</evidence>
<dbReference type="SUPFAM" id="SSF69065">
    <property type="entry name" value="RNase III domain-like"/>
    <property type="match status" value="1"/>
</dbReference>
<dbReference type="InterPro" id="IPR011907">
    <property type="entry name" value="RNase_III"/>
</dbReference>
<dbReference type="PROSITE" id="PS00517">
    <property type="entry name" value="RNASE_3_1"/>
    <property type="match status" value="1"/>
</dbReference>
<keyword evidence="14 15" id="KW-0694">RNA-binding</keyword>
<feature type="active site" evidence="15">
    <location>
        <position position="158"/>
    </location>
</feature>
<dbReference type="Pfam" id="PF14622">
    <property type="entry name" value="Ribonucleas_3_3"/>
    <property type="match status" value="1"/>
</dbReference>
<evidence type="ECO:0000256" key="12">
    <source>
        <dbReference type="ARBA" id="ARBA00022801"/>
    </source>
</evidence>
<organism evidence="18 19">
    <name type="scientific">Faecalicatena orotica</name>
    <dbReference type="NCBI Taxonomy" id="1544"/>
    <lineage>
        <taxon>Bacteria</taxon>
        <taxon>Bacillati</taxon>
        <taxon>Bacillota</taxon>
        <taxon>Clostridia</taxon>
        <taxon>Lachnospirales</taxon>
        <taxon>Lachnospiraceae</taxon>
        <taxon>Faecalicatena</taxon>
    </lineage>
</organism>
<comment type="similarity">
    <text evidence="3">Belongs to the ribonuclease III family.</text>
</comment>
<evidence type="ECO:0000256" key="8">
    <source>
        <dbReference type="ARBA" id="ARBA00022694"/>
    </source>
</evidence>
<keyword evidence="12 15" id="KW-0378">Hydrolase</keyword>
<reference evidence="18 19" key="1">
    <citation type="submission" date="2018-05" db="EMBL/GenBank/DDBJ databases">
        <title>The Hungate 1000. A catalogue of reference genomes from the rumen microbiome.</title>
        <authorList>
            <person name="Kelly W."/>
        </authorList>
    </citation>
    <scope>NUCLEOTIDE SEQUENCE [LARGE SCALE GENOMIC DNA]</scope>
    <source>
        <strain evidence="18 19">NLAE-zl-C242</strain>
    </source>
</reference>
<comment type="subunit">
    <text evidence="4 15">Homodimer.</text>
</comment>
<keyword evidence="7 15" id="KW-0507">mRNA processing</keyword>
<evidence type="ECO:0000256" key="11">
    <source>
        <dbReference type="ARBA" id="ARBA00022759"/>
    </source>
</evidence>
<evidence type="ECO:0000256" key="7">
    <source>
        <dbReference type="ARBA" id="ARBA00022664"/>
    </source>
</evidence>
<dbReference type="PROSITE" id="PS50142">
    <property type="entry name" value="RNASE_3_2"/>
    <property type="match status" value="1"/>
</dbReference>
<dbReference type="CDD" id="cd00593">
    <property type="entry name" value="RIBOc"/>
    <property type="match status" value="1"/>
</dbReference>
<evidence type="ECO:0000256" key="13">
    <source>
        <dbReference type="ARBA" id="ARBA00022842"/>
    </source>
</evidence>
<dbReference type="Proteomes" id="UP000245845">
    <property type="component" value="Unassembled WGS sequence"/>
</dbReference>
<comment type="caution">
    <text evidence="18">The sequence shown here is derived from an EMBL/GenBank/DDBJ whole genome shotgun (WGS) entry which is preliminary data.</text>
</comment>
<dbReference type="FunFam" id="3.30.160.20:FF:000003">
    <property type="entry name" value="Ribonuclease 3"/>
    <property type="match status" value="1"/>
</dbReference>
<sequence>MKKPPMGFFILTGLIKRRRAVSRLKCGHAFRKVGVMSDRLKELEKKIGYKFQDFSLLRRAMMHSSYTNEKHLEKYHCNERLEFLGDAVLELVSSEFLFLESPKVSEGELTKTRASMVCEPALAFCARDIDLGSYLLLGKGEEATGGRKRDSITSDALEALIGAIYLDGGFTNAKEFIHRFILTDLEDKKLFFDSKTILQEIVQAKMEGAISYHLVKEEGPDHNKSFFVEVLIGEKGFGIGEGRTKKAAEQEAAYKAILEIRK</sequence>
<feature type="domain" description="RNase III" evidence="17">
    <location>
        <begin position="40"/>
        <end position="169"/>
    </location>
</feature>
<dbReference type="SMART" id="SM00358">
    <property type="entry name" value="DSRM"/>
    <property type="match status" value="1"/>
</dbReference>
<dbReference type="AlphaFoldDB" id="A0A2Y9BDH3"/>
<dbReference type="PANTHER" id="PTHR11207">
    <property type="entry name" value="RIBONUCLEASE III"/>
    <property type="match status" value="1"/>
</dbReference>
<comment type="subcellular location">
    <subcellularLocation>
        <location evidence="2 15">Cytoplasm</location>
    </subcellularLocation>
</comment>
<name>A0A2Y9BDH3_9FIRM</name>
<feature type="binding site" evidence="15">
    <location>
        <position position="155"/>
    </location>
    <ligand>
        <name>Mg(2+)</name>
        <dbReference type="ChEBI" id="CHEBI:18420"/>
    </ligand>
</feature>
<evidence type="ECO:0000256" key="6">
    <source>
        <dbReference type="ARBA" id="ARBA00022552"/>
    </source>
</evidence>
<protein>
    <recommendedName>
        <fullName evidence="15">Ribonuclease 3</fullName>
        <ecNumber evidence="15">3.1.26.3</ecNumber>
    </recommendedName>
    <alternativeName>
        <fullName evidence="15">Ribonuclease III</fullName>
        <shortName evidence="15">RNase III</shortName>
    </alternativeName>
</protein>
<evidence type="ECO:0000259" key="16">
    <source>
        <dbReference type="PROSITE" id="PS50137"/>
    </source>
</evidence>
<feature type="binding site" evidence="15">
    <location>
        <position position="158"/>
    </location>
    <ligand>
        <name>Mg(2+)</name>
        <dbReference type="ChEBI" id="CHEBI:18420"/>
    </ligand>
</feature>
<evidence type="ECO:0000256" key="10">
    <source>
        <dbReference type="ARBA" id="ARBA00022723"/>
    </source>
</evidence>